<feature type="signal peptide" evidence="1">
    <location>
        <begin position="1"/>
        <end position="17"/>
    </location>
</feature>
<accession>A0AAV5S7M7</accession>
<keyword evidence="3" id="KW-1185">Reference proteome</keyword>
<proteinExistence type="predicted"/>
<sequence>RCPWFFPLCLCLGGASSVCTDSGAALMISSTLSSLSSSEPFLALYTLAILSKTALASSESFSKRSLRLSSKLFFVASNSSANFFFCSSEK</sequence>
<protein>
    <recommendedName>
        <fullName evidence="4">Secreted protein</fullName>
    </recommendedName>
</protein>
<feature type="non-terminal residue" evidence="2">
    <location>
        <position position="1"/>
    </location>
</feature>
<evidence type="ECO:0008006" key="4">
    <source>
        <dbReference type="Google" id="ProtNLM"/>
    </source>
</evidence>
<evidence type="ECO:0000313" key="2">
    <source>
        <dbReference type="EMBL" id="GMS77920.1"/>
    </source>
</evidence>
<evidence type="ECO:0000256" key="1">
    <source>
        <dbReference type="SAM" id="SignalP"/>
    </source>
</evidence>
<dbReference type="AlphaFoldDB" id="A0AAV5S7M7"/>
<evidence type="ECO:0000313" key="3">
    <source>
        <dbReference type="Proteomes" id="UP001432027"/>
    </source>
</evidence>
<dbReference type="EMBL" id="BTSX01000001">
    <property type="protein sequence ID" value="GMS77920.1"/>
    <property type="molecule type" value="Genomic_DNA"/>
</dbReference>
<comment type="caution">
    <text evidence="2">The sequence shown here is derived from an EMBL/GenBank/DDBJ whole genome shotgun (WGS) entry which is preliminary data.</text>
</comment>
<reference evidence="2" key="1">
    <citation type="submission" date="2023-10" db="EMBL/GenBank/DDBJ databases">
        <title>Genome assembly of Pristionchus species.</title>
        <authorList>
            <person name="Yoshida K."/>
            <person name="Sommer R.J."/>
        </authorList>
    </citation>
    <scope>NUCLEOTIDE SEQUENCE</scope>
    <source>
        <strain evidence="2">RS0144</strain>
    </source>
</reference>
<gene>
    <name evidence="2" type="ORF">PENTCL1PPCAC_95</name>
</gene>
<keyword evidence="1" id="KW-0732">Signal</keyword>
<feature type="non-terminal residue" evidence="2">
    <location>
        <position position="90"/>
    </location>
</feature>
<dbReference type="Proteomes" id="UP001432027">
    <property type="component" value="Unassembled WGS sequence"/>
</dbReference>
<organism evidence="2 3">
    <name type="scientific">Pristionchus entomophagus</name>
    <dbReference type="NCBI Taxonomy" id="358040"/>
    <lineage>
        <taxon>Eukaryota</taxon>
        <taxon>Metazoa</taxon>
        <taxon>Ecdysozoa</taxon>
        <taxon>Nematoda</taxon>
        <taxon>Chromadorea</taxon>
        <taxon>Rhabditida</taxon>
        <taxon>Rhabditina</taxon>
        <taxon>Diplogasteromorpha</taxon>
        <taxon>Diplogasteroidea</taxon>
        <taxon>Neodiplogasteridae</taxon>
        <taxon>Pristionchus</taxon>
    </lineage>
</organism>
<feature type="chain" id="PRO_5043842859" description="Secreted protein" evidence="1">
    <location>
        <begin position="18"/>
        <end position="90"/>
    </location>
</feature>
<name>A0AAV5S7M7_9BILA</name>